<comment type="caution">
    <text evidence="1">The sequence shown here is derived from an EMBL/GenBank/DDBJ whole genome shotgun (WGS) entry which is preliminary data.</text>
</comment>
<proteinExistence type="predicted"/>
<sequence length="132" mass="14502">MQSTWIHRVISRFGPLFVPGRTLHRRALLLAAAGDAVGAEAAFAAAAASYRRTWNVGALARLRVHERMVQARLAGDPAREAEMLLGIVRGLNKLDQLESLEEPFELRDARAVLSDWLADTRSGAPELHEHAA</sequence>
<dbReference type="Proteomes" id="UP000696931">
    <property type="component" value="Unassembled WGS sequence"/>
</dbReference>
<gene>
    <name evidence="1" type="ORF">HZA61_05400</name>
</gene>
<dbReference type="AlphaFoldDB" id="A0A933WA15"/>
<evidence type="ECO:0000313" key="2">
    <source>
        <dbReference type="Proteomes" id="UP000696931"/>
    </source>
</evidence>
<accession>A0A933WA15</accession>
<dbReference type="EMBL" id="JACRIW010000038">
    <property type="protein sequence ID" value="MBI5168899.1"/>
    <property type="molecule type" value="Genomic_DNA"/>
</dbReference>
<protein>
    <submittedName>
        <fullName evidence="1">Uncharacterized protein</fullName>
    </submittedName>
</protein>
<evidence type="ECO:0000313" key="1">
    <source>
        <dbReference type="EMBL" id="MBI5168899.1"/>
    </source>
</evidence>
<name>A0A933WA15_UNCEI</name>
<reference evidence="1" key="1">
    <citation type="submission" date="2020-07" db="EMBL/GenBank/DDBJ databases">
        <title>Huge and variable diversity of episymbiotic CPR bacteria and DPANN archaea in groundwater ecosystems.</title>
        <authorList>
            <person name="He C.Y."/>
            <person name="Keren R."/>
            <person name="Whittaker M."/>
            <person name="Farag I.F."/>
            <person name="Doudna J."/>
            <person name="Cate J.H.D."/>
            <person name="Banfield J.F."/>
        </authorList>
    </citation>
    <scope>NUCLEOTIDE SEQUENCE</scope>
    <source>
        <strain evidence="1">NC_groundwater_1813_Pr3_B-0.1um_71_17</strain>
    </source>
</reference>
<organism evidence="1 2">
    <name type="scientific">Eiseniibacteriota bacterium</name>
    <dbReference type="NCBI Taxonomy" id="2212470"/>
    <lineage>
        <taxon>Bacteria</taxon>
        <taxon>Candidatus Eiseniibacteriota</taxon>
    </lineage>
</organism>